<accession>A0A5J4YLD7</accession>
<feature type="region of interest" description="Disordered" evidence="1">
    <location>
        <begin position="125"/>
        <end position="218"/>
    </location>
</feature>
<keyword evidence="3" id="KW-1185">Reference proteome</keyword>
<feature type="compositionally biased region" description="Polar residues" evidence="1">
    <location>
        <begin position="177"/>
        <end position="196"/>
    </location>
</feature>
<organism evidence="2 3">
    <name type="scientific">Porphyridium purpureum</name>
    <name type="common">Red alga</name>
    <name type="synonym">Porphyridium cruentum</name>
    <dbReference type="NCBI Taxonomy" id="35688"/>
    <lineage>
        <taxon>Eukaryota</taxon>
        <taxon>Rhodophyta</taxon>
        <taxon>Bangiophyceae</taxon>
        <taxon>Porphyridiales</taxon>
        <taxon>Porphyridiaceae</taxon>
        <taxon>Porphyridium</taxon>
    </lineage>
</organism>
<comment type="caution">
    <text evidence="2">The sequence shown here is derived from an EMBL/GenBank/DDBJ whole genome shotgun (WGS) entry which is preliminary data.</text>
</comment>
<name>A0A5J4YLD7_PORPP</name>
<evidence type="ECO:0000313" key="3">
    <source>
        <dbReference type="Proteomes" id="UP000324585"/>
    </source>
</evidence>
<evidence type="ECO:0000256" key="1">
    <source>
        <dbReference type="SAM" id="MobiDB-lite"/>
    </source>
</evidence>
<dbReference type="EMBL" id="VRMN01000013">
    <property type="protein sequence ID" value="KAA8491504.1"/>
    <property type="molecule type" value="Genomic_DNA"/>
</dbReference>
<evidence type="ECO:0000313" key="2">
    <source>
        <dbReference type="EMBL" id="KAA8491504.1"/>
    </source>
</evidence>
<sequence>MDGTEMFDVDALFVDMDDAAASWVGVTGGDGVEHGGRGHALREAAAAVEELEFGGRDEPWFLEQVDAWMDAPGQEGSRALDALQFDHGAHAYADIGACDAAECDALSRGSNEAWCDRQHNDAQEKSRISGTMSHLSVSSQEAKSANGHPHNQSSEPQQERPATTQECPLKKKRKAQAATTMDTASTGHAVSLSSVATDKRQDSACETDSHDDVEPSHADMMRQIKVLTRRCEAAAKESAQLRKQLAQTRSQNRTLQAQLDRLVAFAQMFGNGAGAAAAAAAAVAAGGSPACGKVASEETEQQTITASAPRSVKDAVMQHISIGAGPSGSTKRPVLMCAVFLLFLLFPWLLSTNYNAPGSGLAIPNQQTLLQLPAVPTFGENSVMAYIAPVTAVASAERVSRASAAVKAVNIMGDMELLPAKNSIASDLHAAYLQALDHSFDDHELGKPSDFIMVGDVLATRRNNARLLNGAPRLVSFVLPAKFIGLNLTENDASFAELNCEVVSVSQFGIPVSF</sequence>
<protein>
    <submittedName>
        <fullName evidence="2">Uncharacterized protein</fullName>
    </submittedName>
</protein>
<dbReference type="AlphaFoldDB" id="A0A5J4YLD7"/>
<reference evidence="3" key="1">
    <citation type="journal article" date="2019" name="Nat. Commun.">
        <title>Expansion of phycobilisome linker gene families in mesophilic red algae.</title>
        <authorList>
            <person name="Lee J."/>
            <person name="Kim D."/>
            <person name="Bhattacharya D."/>
            <person name="Yoon H.S."/>
        </authorList>
    </citation>
    <scope>NUCLEOTIDE SEQUENCE [LARGE SCALE GENOMIC DNA]</scope>
    <source>
        <strain evidence="3">CCMP 1328</strain>
    </source>
</reference>
<proteinExistence type="predicted"/>
<gene>
    <name evidence="2" type="ORF">FVE85_2519</name>
</gene>
<dbReference type="Proteomes" id="UP000324585">
    <property type="component" value="Unassembled WGS sequence"/>
</dbReference>
<feature type="compositionally biased region" description="Basic and acidic residues" evidence="1">
    <location>
        <begin position="197"/>
        <end position="218"/>
    </location>
</feature>
<feature type="compositionally biased region" description="Polar residues" evidence="1">
    <location>
        <begin position="128"/>
        <end position="166"/>
    </location>
</feature>